<dbReference type="AlphaFoldDB" id="A0ABD1CFA7"/>
<evidence type="ECO:0000313" key="2">
    <source>
        <dbReference type="EMBL" id="KAL1375072.1"/>
    </source>
</evidence>
<name>A0ABD1CFA7_CULPP</name>
<dbReference type="Proteomes" id="UP001562425">
    <property type="component" value="Unassembled WGS sequence"/>
</dbReference>
<protein>
    <submittedName>
        <fullName evidence="2">Uncharacterized protein</fullName>
    </submittedName>
</protein>
<gene>
    <name evidence="2" type="ORF">pipiens_004750</name>
</gene>
<evidence type="ECO:0000313" key="3">
    <source>
        <dbReference type="Proteomes" id="UP001562425"/>
    </source>
</evidence>
<evidence type="ECO:0000256" key="1">
    <source>
        <dbReference type="SAM" id="MobiDB-lite"/>
    </source>
</evidence>
<feature type="region of interest" description="Disordered" evidence="1">
    <location>
        <begin position="1"/>
        <end position="26"/>
    </location>
</feature>
<dbReference type="EMBL" id="JBEHCU010012805">
    <property type="protein sequence ID" value="KAL1375072.1"/>
    <property type="molecule type" value="Genomic_DNA"/>
</dbReference>
<reference evidence="2 3" key="1">
    <citation type="submission" date="2024-05" db="EMBL/GenBank/DDBJ databases">
        <title>Culex pipiens pipiens assembly and annotation.</title>
        <authorList>
            <person name="Alout H."/>
            <person name="Durand T."/>
        </authorList>
    </citation>
    <scope>NUCLEOTIDE SEQUENCE [LARGE SCALE GENOMIC DNA]</scope>
    <source>
        <strain evidence="2">HA-2024</strain>
        <tissue evidence="2">Whole body</tissue>
    </source>
</reference>
<comment type="caution">
    <text evidence="2">The sequence shown here is derived from an EMBL/GenBank/DDBJ whole genome shotgun (WGS) entry which is preliminary data.</text>
</comment>
<organism evidence="2 3">
    <name type="scientific">Culex pipiens pipiens</name>
    <name type="common">Northern house mosquito</name>
    <dbReference type="NCBI Taxonomy" id="38569"/>
    <lineage>
        <taxon>Eukaryota</taxon>
        <taxon>Metazoa</taxon>
        <taxon>Ecdysozoa</taxon>
        <taxon>Arthropoda</taxon>
        <taxon>Hexapoda</taxon>
        <taxon>Insecta</taxon>
        <taxon>Pterygota</taxon>
        <taxon>Neoptera</taxon>
        <taxon>Endopterygota</taxon>
        <taxon>Diptera</taxon>
        <taxon>Nematocera</taxon>
        <taxon>Culicoidea</taxon>
        <taxon>Culicidae</taxon>
        <taxon>Culicinae</taxon>
        <taxon>Culicini</taxon>
        <taxon>Culex</taxon>
        <taxon>Culex</taxon>
    </lineage>
</organism>
<sequence length="320" mass="35822">MSDPLVCQEDEVEGERYNPEYNPPVEAGESAVLEISPLNLSYTESETNPEYLEESEEEDEPSYNEATVPTSMCLELSTASAKLFQTKFHFVGVFYLRMFKSQRLAGPICTADITGNSMAEITANIWEHASAHVSRDVIVETIEGGPIVRQLLNPEKKDRAGAPSTEELFKCMDELKQLHPNYTALHSAWEKWANFVLSHTADLRAKLMREAPPDDYLFLFRSVATTEGEQLIATRQGLSVARTVLTSYFTKVEVFGELADQNFENAVKLQQLARELKAQGESTTAMLDAFESSLPPVEVEFSRKLGGQVTNADDNEHMPR</sequence>
<feature type="region of interest" description="Disordered" evidence="1">
    <location>
        <begin position="43"/>
        <end position="63"/>
    </location>
</feature>
<keyword evidence="3" id="KW-1185">Reference proteome</keyword>
<proteinExistence type="predicted"/>
<accession>A0ABD1CFA7</accession>
<feature type="compositionally biased region" description="Acidic residues" evidence="1">
    <location>
        <begin position="51"/>
        <end position="62"/>
    </location>
</feature>